<dbReference type="InterPro" id="IPR040017">
    <property type="entry name" value="XPOT"/>
</dbReference>
<dbReference type="EMBL" id="KN880444">
    <property type="protein sequence ID" value="KIY72334.1"/>
    <property type="molecule type" value="Genomic_DNA"/>
</dbReference>
<proteinExistence type="inferred from homology"/>
<evidence type="ECO:0000256" key="9">
    <source>
        <dbReference type="RuleBase" id="RU366037"/>
    </source>
</evidence>
<dbReference type="Proteomes" id="UP000054007">
    <property type="component" value="Unassembled WGS sequence"/>
</dbReference>
<evidence type="ECO:0000256" key="1">
    <source>
        <dbReference type="ARBA" id="ARBA00004496"/>
    </source>
</evidence>
<dbReference type="PANTHER" id="PTHR15952:SF11">
    <property type="entry name" value="EXPORTIN-T"/>
    <property type="match status" value="1"/>
</dbReference>
<keyword evidence="13" id="KW-1185">Reference proteome</keyword>
<evidence type="ECO:0000256" key="2">
    <source>
        <dbReference type="ARBA" id="ARBA00009466"/>
    </source>
</evidence>
<evidence type="ECO:0000256" key="5">
    <source>
        <dbReference type="ARBA" id="ARBA00022490"/>
    </source>
</evidence>
<evidence type="ECO:0000259" key="10">
    <source>
        <dbReference type="Pfam" id="PF08389"/>
    </source>
</evidence>
<dbReference type="STRING" id="1314674.A0A0D7BQ86"/>
<evidence type="ECO:0000256" key="3">
    <source>
        <dbReference type="ARBA" id="ARBA00018928"/>
    </source>
</evidence>
<comment type="similarity">
    <text evidence="2 9">Belongs to the exportin family.</text>
</comment>
<evidence type="ECO:0000256" key="6">
    <source>
        <dbReference type="ARBA" id="ARBA00022555"/>
    </source>
</evidence>
<keyword evidence="5 9" id="KW-0963">Cytoplasm</keyword>
<gene>
    <name evidence="12" type="ORF">CYLTODRAFT_434746</name>
</gene>
<organism evidence="12 13">
    <name type="scientific">Cylindrobasidium torrendii FP15055 ss-10</name>
    <dbReference type="NCBI Taxonomy" id="1314674"/>
    <lineage>
        <taxon>Eukaryota</taxon>
        <taxon>Fungi</taxon>
        <taxon>Dikarya</taxon>
        <taxon>Basidiomycota</taxon>
        <taxon>Agaricomycotina</taxon>
        <taxon>Agaricomycetes</taxon>
        <taxon>Agaricomycetidae</taxon>
        <taxon>Agaricales</taxon>
        <taxon>Marasmiineae</taxon>
        <taxon>Physalacriaceae</taxon>
        <taxon>Cylindrobasidium</taxon>
    </lineage>
</organism>
<reference evidence="12 13" key="1">
    <citation type="journal article" date="2015" name="Fungal Genet. Biol.">
        <title>Evolution of novel wood decay mechanisms in Agaricales revealed by the genome sequences of Fistulina hepatica and Cylindrobasidium torrendii.</title>
        <authorList>
            <person name="Floudas D."/>
            <person name="Held B.W."/>
            <person name="Riley R."/>
            <person name="Nagy L.G."/>
            <person name="Koehler G."/>
            <person name="Ransdell A.S."/>
            <person name="Younus H."/>
            <person name="Chow J."/>
            <person name="Chiniquy J."/>
            <person name="Lipzen A."/>
            <person name="Tritt A."/>
            <person name="Sun H."/>
            <person name="Haridas S."/>
            <person name="LaButti K."/>
            <person name="Ohm R.A."/>
            <person name="Kues U."/>
            <person name="Blanchette R.A."/>
            <person name="Grigoriev I.V."/>
            <person name="Minto R.E."/>
            <person name="Hibbett D.S."/>
        </authorList>
    </citation>
    <scope>NUCLEOTIDE SEQUENCE [LARGE SCALE GENOMIC DNA]</scope>
    <source>
        <strain evidence="12 13">FP15055 ss-10</strain>
    </source>
</reference>
<dbReference type="InterPro" id="IPR045546">
    <property type="entry name" value="Exportin-T_C"/>
</dbReference>
<accession>A0A0D7BQ86</accession>
<evidence type="ECO:0000259" key="11">
    <source>
        <dbReference type="Pfam" id="PF19282"/>
    </source>
</evidence>
<dbReference type="SUPFAM" id="SSF48371">
    <property type="entry name" value="ARM repeat"/>
    <property type="match status" value="1"/>
</dbReference>
<sequence length="1060" mass="119456">MEQELDRVVQAIAVASNPTPAQTSLQPDALAYLQTIEQNAAETWRIAFPLFLDTAADGSRKYPAEVRFFALRVLDNFFDSRFEPFDAETFQTIQRHLVGYLQAEYVYGGADSQSSYMRNKFTHTLSLFFLCTYTNQWPTFFVDLFSLIRSSSDDALFNRHIALLFFHLVLEISGEVADQMIKAARQYTQLRVERDGRVRDALRERDATRINEAVLTIVADAAERMANLQKSPDNAKQITDAVEVVDWGVRTFSSYVSWIDINLTVTSTTVPLLFTLLNDQSLPIRLATSSALTRIVSKGLKEPRDKLQLLKVLSLGQVLDALEQKTHQQQIERGSETDEGEESFREALGKMFNIFGLELTKLDDSPDEQVRAEATQYLTQSLPVLVRFMADEYDDTCSTVFPLLQVILTTYKRQRKVSTESIEPEKRTFLASLLEVILAKMKWDPDTDYDDLDEEDAAEFEKLRKELRTFADSITSIDQELVTSAVRNLAFSTLNAHQSGVNVKWYDAELGVYMVYIFGEINKSGAKGRAAFCNTPVNIEKESRKGTDYSEYALTTLGELLFALTQSNLSSHPHRAVTLQFFETVSRYTDFFKVRKVCIVPTLEAFVDTRGLHHPDASFRSRLSFLFSRFIREIRNDIPGDICPNIAQTLRDLLELQVELPDPEEVETDILTEAARSSQFEDQLFLYETVGILCAITAKSGVQDPTAALLSFVKPLMDKLSESLQAYRTNPQDIVPLVMTHHVIFALGTIAKGYPDYPSPTPEGFVSLSLDVFAQVAQAILVCLENMNIIKIVREATRFAFARILATAGPNVTSYIPALMSNLLVHFEPTELVEFINFIVLLIYKLQDEMFAVLDELVGPLSNHIIGILSQPVTDSEVQKEHLETKKAYLGLLNSIISSKASGVLISERNKASFEPLMQNMAGIAEDVSDPGSEKLAFIFLNRCVTAWMSAESDSSKPLPGFEQFIYERIVPAAFRVPAAPGLNVKDGQVTVVLHELANFLHNLGRTRGAEAYEYFLNVFLPAQNWPPEMATDFTSKLRELDAKGFRKYFTDFVRSTRAT</sequence>
<feature type="domain" description="Exportin-1/Importin-beta-like" evidence="10">
    <location>
        <begin position="115"/>
        <end position="285"/>
    </location>
</feature>
<keyword evidence="4 9" id="KW-0813">Transport</keyword>
<dbReference type="InterPro" id="IPR016024">
    <property type="entry name" value="ARM-type_fold"/>
</dbReference>
<dbReference type="PANTHER" id="PTHR15952">
    <property type="entry name" value="EXPORTIN-T/LOS1"/>
    <property type="match status" value="1"/>
</dbReference>
<dbReference type="InterPro" id="IPR011989">
    <property type="entry name" value="ARM-like"/>
</dbReference>
<keyword evidence="6 9" id="KW-0820">tRNA-binding</keyword>
<dbReference type="InterPro" id="IPR013598">
    <property type="entry name" value="Exportin-1/Importin-b-like"/>
</dbReference>
<evidence type="ECO:0000256" key="7">
    <source>
        <dbReference type="ARBA" id="ARBA00022884"/>
    </source>
</evidence>
<dbReference type="Pfam" id="PF08389">
    <property type="entry name" value="Xpo1"/>
    <property type="match status" value="1"/>
</dbReference>
<keyword evidence="8 9" id="KW-0539">Nucleus</keyword>
<evidence type="ECO:0000256" key="4">
    <source>
        <dbReference type="ARBA" id="ARBA00022448"/>
    </source>
</evidence>
<dbReference type="GO" id="GO:0016363">
    <property type="term" value="C:nuclear matrix"/>
    <property type="evidence" value="ECO:0007669"/>
    <property type="project" value="TreeGrafter"/>
</dbReference>
<dbReference type="GO" id="GO:0071528">
    <property type="term" value="P:tRNA re-export from nucleus"/>
    <property type="evidence" value="ECO:0007669"/>
    <property type="project" value="UniProtKB-UniRule"/>
</dbReference>
<dbReference type="OrthoDB" id="26399at2759"/>
<evidence type="ECO:0000256" key="8">
    <source>
        <dbReference type="ARBA" id="ARBA00023242"/>
    </source>
</evidence>
<evidence type="ECO:0000313" key="13">
    <source>
        <dbReference type="Proteomes" id="UP000054007"/>
    </source>
</evidence>
<protein>
    <recommendedName>
        <fullName evidence="3 9">Exportin-T</fullName>
    </recommendedName>
    <alternativeName>
        <fullName evidence="9">Exportin(tRNA)</fullName>
    </alternativeName>
    <alternativeName>
        <fullName evidence="9">tRNA exportin</fullName>
    </alternativeName>
</protein>
<dbReference type="GO" id="GO:0005643">
    <property type="term" value="C:nuclear pore"/>
    <property type="evidence" value="ECO:0007669"/>
    <property type="project" value="TreeGrafter"/>
</dbReference>
<evidence type="ECO:0000313" key="12">
    <source>
        <dbReference type="EMBL" id="KIY72334.1"/>
    </source>
</evidence>
<comment type="subcellular location">
    <subcellularLocation>
        <location evidence="1 9">Cytoplasm</location>
    </subcellularLocation>
    <subcellularLocation>
        <location evidence="9">Nucleus</location>
    </subcellularLocation>
    <text evidence="9">Shuttles between the nucleus and the cytoplasm.</text>
</comment>
<feature type="domain" description="Exportin-T C-terminal" evidence="11">
    <location>
        <begin position="369"/>
        <end position="1056"/>
    </location>
</feature>
<dbReference type="GO" id="GO:0031267">
    <property type="term" value="F:small GTPase binding"/>
    <property type="evidence" value="ECO:0007669"/>
    <property type="project" value="InterPro"/>
</dbReference>
<keyword evidence="7 9" id="KW-0694">RNA-binding</keyword>
<dbReference type="AlphaFoldDB" id="A0A0D7BQ86"/>
<dbReference type="GO" id="GO:0000049">
    <property type="term" value="F:tRNA binding"/>
    <property type="evidence" value="ECO:0007669"/>
    <property type="project" value="UniProtKB-UniRule"/>
</dbReference>
<dbReference type="Gene3D" id="1.25.10.10">
    <property type="entry name" value="Leucine-rich Repeat Variant"/>
    <property type="match status" value="1"/>
</dbReference>
<comment type="function">
    <text evidence="9">tRNA nucleus export receptor which facilitates tRNA translocation across the nuclear pore complex.</text>
</comment>
<name>A0A0D7BQ86_9AGAR</name>
<dbReference type="GO" id="GO:0005737">
    <property type="term" value="C:cytoplasm"/>
    <property type="evidence" value="ECO:0007669"/>
    <property type="project" value="UniProtKB-SubCell"/>
</dbReference>
<dbReference type="Pfam" id="PF19282">
    <property type="entry name" value="Exportin-T"/>
    <property type="match status" value="1"/>
</dbReference>